<evidence type="ECO:0000313" key="1">
    <source>
        <dbReference type="EMBL" id="KAG5931890.1"/>
    </source>
</evidence>
<gene>
    <name evidence="1" type="ORF">E4U60_005719</name>
</gene>
<comment type="caution">
    <text evidence="1">The sequence shown here is derived from an EMBL/GenBank/DDBJ whole genome shotgun (WGS) entry which is preliminary data.</text>
</comment>
<reference evidence="1 2" key="1">
    <citation type="journal article" date="2020" name="bioRxiv">
        <title>Whole genome comparisons of ergot fungi reveals the divergence and evolution of species within the genus Claviceps are the result of varying mechanisms driving genome evolution and host range expansion.</title>
        <authorList>
            <person name="Wyka S.A."/>
            <person name="Mondo S.J."/>
            <person name="Liu M."/>
            <person name="Dettman J."/>
            <person name="Nalam V."/>
            <person name="Broders K.D."/>
        </authorList>
    </citation>
    <scope>NUCLEOTIDE SEQUENCE [LARGE SCALE GENOMIC DNA]</scope>
    <source>
        <strain evidence="1 2">CCC 1485</strain>
    </source>
</reference>
<name>A0A9P7M7M7_9HYPO</name>
<dbReference type="Proteomes" id="UP000706124">
    <property type="component" value="Unassembled WGS sequence"/>
</dbReference>
<protein>
    <submittedName>
        <fullName evidence="1">Uncharacterized protein</fullName>
    </submittedName>
</protein>
<proteinExistence type="predicted"/>
<keyword evidence="2" id="KW-1185">Reference proteome</keyword>
<dbReference type="AlphaFoldDB" id="A0A9P7M7M7"/>
<dbReference type="EMBL" id="SRPO01000511">
    <property type="protein sequence ID" value="KAG5931890.1"/>
    <property type="molecule type" value="Genomic_DNA"/>
</dbReference>
<accession>A0A9P7M7M7</accession>
<sequence length="93" mass="10152">MLIAVGTRSANRLANGWYCWKVGIFVSPMELFRLSVSLGTEAAGLRVFEFHDSWEESACRPKVRGGWTGSPLRRAGIVAAALSWDELLTIGGP</sequence>
<organism evidence="1 2">
    <name type="scientific">Claviceps pazoutovae</name>
    <dbReference type="NCBI Taxonomy" id="1649127"/>
    <lineage>
        <taxon>Eukaryota</taxon>
        <taxon>Fungi</taxon>
        <taxon>Dikarya</taxon>
        <taxon>Ascomycota</taxon>
        <taxon>Pezizomycotina</taxon>
        <taxon>Sordariomycetes</taxon>
        <taxon>Hypocreomycetidae</taxon>
        <taxon>Hypocreales</taxon>
        <taxon>Clavicipitaceae</taxon>
        <taxon>Claviceps</taxon>
    </lineage>
</organism>
<evidence type="ECO:0000313" key="2">
    <source>
        <dbReference type="Proteomes" id="UP000706124"/>
    </source>
</evidence>